<dbReference type="EMBL" id="JNVN01003139">
    <property type="protein sequence ID" value="KHJ31196.1"/>
    <property type="molecule type" value="Genomic_DNA"/>
</dbReference>
<reference evidence="1 2" key="1">
    <citation type="journal article" date="2014" name="BMC Genomics">
        <title>Adaptive genomic structural variation in the grape powdery mildew pathogen, Erysiphe necator.</title>
        <authorList>
            <person name="Jones L."/>
            <person name="Riaz S."/>
            <person name="Morales-Cruz A."/>
            <person name="Amrine K.C."/>
            <person name="McGuire B."/>
            <person name="Gubler W.D."/>
            <person name="Walker M.A."/>
            <person name="Cantu D."/>
        </authorList>
    </citation>
    <scope>NUCLEOTIDE SEQUENCE [LARGE SCALE GENOMIC DNA]</scope>
    <source>
        <strain evidence="2">c</strain>
    </source>
</reference>
<evidence type="ECO:0000313" key="1">
    <source>
        <dbReference type="EMBL" id="KHJ31196.1"/>
    </source>
</evidence>
<proteinExistence type="predicted"/>
<evidence type="ECO:0000313" key="2">
    <source>
        <dbReference type="Proteomes" id="UP000030854"/>
    </source>
</evidence>
<keyword evidence="2" id="KW-1185">Reference proteome</keyword>
<dbReference type="HOGENOM" id="CLU_2185915_0_0_1"/>
<dbReference type="AlphaFoldDB" id="A0A0B1P2Q0"/>
<gene>
    <name evidence="1" type="ORF">EV44_g5930</name>
</gene>
<dbReference type="Proteomes" id="UP000030854">
    <property type="component" value="Unassembled WGS sequence"/>
</dbReference>
<keyword evidence="1" id="KW-0418">Kinase</keyword>
<organism evidence="1 2">
    <name type="scientific">Uncinula necator</name>
    <name type="common">Grape powdery mildew</name>
    <dbReference type="NCBI Taxonomy" id="52586"/>
    <lineage>
        <taxon>Eukaryota</taxon>
        <taxon>Fungi</taxon>
        <taxon>Dikarya</taxon>
        <taxon>Ascomycota</taxon>
        <taxon>Pezizomycotina</taxon>
        <taxon>Leotiomycetes</taxon>
        <taxon>Erysiphales</taxon>
        <taxon>Erysiphaceae</taxon>
        <taxon>Erysiphe</taxon>
    </lineage>
</organism>
<accession>A0A0B1P2Q0</accession>
<sequence>MIFRVKSTYEAMQYPISVAGVGQVIAAGHGDLLLSTCHGKMEKLTGAILTPGQKIRILSTSQIENQGFSIRLPIKFQHKEKIRPDGSPCARFKRVLNKSIYGLKTAPRK</sequence>
<protein>
    <submittedName>
        <fullName evidence="1">Putative serine threonine protein kinase domain protein</fullName>
    </submittedName>
</protein>
<keyword evidence="1" id="KW-0808">Transferase</keyword>
<name>A0A0B1P2Q0_UNCNE</name>
<dbReference type="GO" id="GO:0016301">
    <property type="term" value="F:kinase activity"/>
    <property type="evidence" value="ECO:0007669"/>
    <property type="project" value="UniProtKB-KW"/>
</dbReference>
<comment type="caution">
    <text evidence="1">The sequence shown here is derived from an EMBL/GenBank/DDBJ whole genome shotgun (WGS) entry which is preliminary data.</text>
</comment>